<accession>A0ABR6BB18</accession>
<dbReference type="InterPro" id="IPR000871">
    <property type="entry name" value="Beta-lactam_class-A"/>
</dbReference>
<protein>
    <submittedName>
        <fullName evidence="4">Beta-lactamase class A</fullName>
        <ecNumber evidence="4">3.5.2.6</ecNumber>
    </submittedName>
</protein>
<sequence length="325" mass="33907">MLCTKAGAPVPALRGSRWKRLGVTVLAASALLASTACGTGTASAGQDPPQSSGTPAAPSGLERQLKELEASSHKHIGAFALDTGTGRTVGYRTDERFPSLSTFKAVEAAAILDKARRSDPGLLERTLHWTPDKEVPLDGSTVNGHGAAGMTVSELASAAVTASDNTAANLLIEQIGGPAGLTRYYRSLNDPVSRLDHTEPALNLWQPGEEQDTTTPAAMGRDLNQISLGSALTAQDREILNGWLRSSKTGGERIRAGLPKDWVVGDKTGTINAYAGANDIAVAWPPSHAPLVFTVYTYGQQGSTIDNKVLATVASALARELGVTS</sequence>
<dbReference type="PANTHER" id="PTHR35333:SF3">
    <property type="entry name" value="BETA-LACTAMASE-TYPE TRANSPEPTIDASE FOLD CONTAINING PROTEIN"/>
    <property type="match status" value="1"/>
</dbReference>
<dbReference type="PRINTS" id="PR00118">
    <property type="entry name" value="BLACTAMASEA"/>
</dbReference>
<feature type="domain" description="Beta-lactamase class A catalytic" evidence="3">
    <location>
        <begin position="79"/>
        <end position="297"/>
    </location>
</feature>
<feature type="chain" id="PRO_5046108626" evidence="2">
    <location>
        <begin position="39"/>
        <end position="325"/>
    </location>
</feature>
<dbReference type="InterPro" id="IPR045155">
    <property type="entry name" value="Beta-lactam_cat"/>
</dbReference>
<dbReference type="NCBIfam" id="NF033103">
    <property type="entry name" value="bla_class_A"/>
    <property type="match status" value="1"/>
</dbReference>
<gene>
    <name evidence="4" type="ORF">BC739_001259</name>
</gene>
<evidence type="ECO:0000313" key="4">
    <source>
        <dbReference type="EMBL" id="MBA8924062.1"/>
    </source>
</evidence>
<feature type="region of interest" description="Disordered" evidence="1">
    <location>
        <begin position="38"/>
        <end position="61"/>
    </location>
</feature>
<evidence type="ECO:0000256" key="2">
    <source>
        <dbReference type="SAM" id="SignalP"/>
    </source>
</evidence>
<organism evidence="4 5">
    <name type="scientific">Kutzneria viridogrisea</name>
    <dbReference type="NCBI Taxonomy" id="47990"/>
    <lineage>
        <taxon>Bacteria</taxon>
        <taxon>Bacillati</taxon>
        <taxon>Actinomycetota</taxon>
        <taxon>Actinomycetes</taxon>
        <taxon>Pseudonocardiales</taxon>
        <taxon>Pseudonocardiaceae</taxon>
        <taxon>Kutzneria</taxon>
    </lineage>
</organism>
<dbReference type="Pfam" id="PF13354">
    <property type="entry name" value="Beta-lactamase2"/>
    <property type="match status" value="1"/>
</dbReference>
<reference evidence="4 5" key="1">
    <citation type="submission" date="2020-08" db="EMBL/GenBank/DDBJ databases">
        <title>Genomic Encyclopedia of Archaeal and Bacterial Type Strains, Phase II (KMG-II): from individual species to whole genera.</title>
        <authorList>
            <person name="Goeker M."/>
        </authorList>
    </citation>
    <scope>NUCLEOTIDE SEQUENCE [LARGE SCALE GENOMIC DNA]</scope>
    <source>
        <strain evidence="4 5">DSM 43850</strain>
    </source>
</reference>
<name>A0ABR6BB18_9PSEU</name>
<comment type="caution">
    <text evidence="4">The sequence shown here is derived from an EMBL/GenBank/DDBJ whole genome shotgun (WGS) entry which is preliminary data.</text>
</comment>
<dbReference type="EMBL" id="JACJID010000001">
    <property type="protein sequence ID" value="MBA8924062.1"/>
    <property type="molecule type" value="Genomic_DNA"/>
</dbReference>
<evidence type="ECO:0000313" key="5">
    <source>
        <dbReference type="Proteomes" id="UP000517916"/>
    </source>
</evidence>
<dbReference type="RefSeq" id="WP_042220775.1">
    <property type="nucleotide sequence ID" value="NZ_BAAABQ010000065.1"/>
</dbReference>
<dbReference type="Proteomes" id="UP000517916">
    <property type="component" value="Unassembled WGS sequence"/>
</dbReference>
<keyword evidence="4" id="KW-0378">Hydrolase</keyword>
<proteinExistence type="predicted"/>
<evidence type="ECO:0000256" key="1">
    <source>
        <dbReference type="SAM" id="MobiDB-lite"/>
    </source>
</evidence>
<feature type="signal peptide" evidence="2">
    <location>
        <begin position="1"/>
        <end position="38"/>
    </location>
</feature>
<dbReference type="PANTHER" id="PTHR35333">
    <property type="entry name" value="BETA-LACTAMASE"/>
    <property type="match status" value="1"/>
</dbReference>
<dbReference type="InterPro" id="IPR012338">
    <property type="entry name" value="Beta-lactam/transpept-like"/>
</dbReference>
<keyword evidence="2" id="KW-0732">Signal</keyword>
<evidence type="ECO:0000259" key="3">
    <source>
        <dbReference type="Pfam" id="PF13354"/>
    </source>
</evidence>
<dbReference type="GO" id="GO:0008800">
    <property type="term" value="F:beta-lactamase activity"/>
    <property type="evidence" value="ECO:0007669"/>
    <property type="project" value="UniProtKB-EC"/>
</dbReference>
<keyword evidence="5" id="KW-1185">Reference proteome</keyword>
<dbReference type="Gene3D" id="3.40.710.10">
    <property type="entry name" value="DD-peptidase/beta-lactamase superfamily"/>
    <property type="match status" value="1"/>
</dbReference>
<dbReference type="SUPFAM" id="SSF56601">
    <property type="entry name" value="beta-lactamase/transpeptidase-like"/>
    <property type="match status" value="1"/>
</dbReference>
<dbReference type="EC" id="3.5.2.6" evidence="4"/>